<keyword evidence="1" id="KW-0472">Membrane</keyword>
<dbReference type="OrthoDB" id="981124at2"/>
<keyword evidence="3" id="KW-1185">Reference proteome</keyword>
<dbReference type="AlphaFoldDB" id="A0A504IUT8"/>
<dbReference type="GO" id="GO:0015628">
    <property type="term" value="P:protein secretion by the type II secretion system"/>
    <property type="evidence" value="ECO:0007669"/>
    <property type="project" value="TreeGrafter"/>
</dbReference>
<dbReference type="PANTHER" id="PTHR21180">
    <property type="entry name" value="ENDONUCLEASE/EXONUCLEASE/PHOSPHATASE FAMILY DOMAIN-CONTAINING PROTEIN 1"/>
    <property type="match status" value="1"/>
</dbReference>
<evidence type="ECO:0000313" key="2">
    <source>
        <dbReference type="EMBL" id="TPN81764.1"/>
    </source>
</evidence>
<dbReference type="PANTHER" id="PTHR21180:SF32">
    <property type="entry name" value="ENDONUCLEASE_EXONUCLEASE_PHOSPHATASE FAMILY DOMAIN-CONTAINING PROTEIN 1"/>
    <property type="match status" value="1"/>
</dbReference>
<evidence type="ECO:0000256" key="1">
    <source>
        <dbReference type="SAM" id="Phobius"/>
    </source>
</evidence>
<keyword evidence="1" id="KW-0812">Transmembrane</keyword>
<dbReference type="EMBL" id="VFWZ01000010">
    <property type="protein sequence ID" value="TPN81764.1"/>
    <property type="molecule type" value="Genomic_DNA"/>
</dbReference>
<proteinExistence type="predicted"/>
<reference evidence="2 3" key="1">
    <citation type="submission" date="2019-06" db="EMBL/GenBank/DDBJ databases">
        <authorList>
            <person name="Meng X."/>
        </authorList>
    </citation>
    <scope>NUCLEOTIDE SEQUENCE [LARGE SCALE GENOMIC DNA]</scope>
    <source>
        <strain evidence="2 3">M625</strain>
    </source>
</reference>
<gene>
    <name evidence="2" type="ORF">FHK87_24515</name>
</gene>
<accession>A0A504IUT8</accession>
<comment type="caution">
    <text evidence="2">The sequence shown here is derived from an EMBL/GenBank/DDBJ whole genome shotgun (WGS) entry which is preliminary data.</text>
</comment>
<feature type="transmembrane region" description="Helical" evidence="1">
    <location>
        <begin position="20"/>
        <end position="37"/>
    </location>
</feature>
<dbReference type="Gene3D" id="1.10.150.280">
    <property type="entry name" value="AF1531-like domain"/>
    <property type="match status" value="1"/>
</dbReference>
<dbReference type="Proteomes" id="UP000315540">
    <property type="component" value="Unassembled WGS sequence"/>
</dbReference>
<dbReference type="SUPFAM" id="SSF47781">
    <property type="entry name" value="RuvA domain 2-like"/>
    <property type="match status" value="3"/>
</dbReference>
<dbReference type="InterPro" id="IPR010994">
    <property type="entry name" value="RuvA_2-like"/>
</dbReference>
<dbReference type="Pfam" id="PF12836">
    <property type="entry name" value="HHH_3"/>
    <property type="match status" value="2"/>
</dbReference>
<evidence type="ECO:0000313" key="3">
    <source>
        <dbReference type="Proteomes" id="UP000315540"/>
    </source>
</evidence>
<sequence>MSKNIISHFEMNSRFRNGIFFLATILVSVTGIYYLYANTVSSEPVFFELKSFQEQVDSLKLKQEQEYKAYAVKPFNPNFISEYKAYVLGISTEELDRIYKYRKEGKWINTISDFQKVSKVSDSLLNAISPLFKFPEWIQNKSKHTKFIDKKNSQKTYAAKKDLNVVTEDELRQIVNIPEFIAKRIISYRNQLGGFVDDIQLQDVNGLYDYKRIEILSNFTVKTPQKISKININKASVEDLVEIPYFEFETVLEIKAFVDTNGPISDFKELGKIDGFSLEKIDRIKLYLTLK</sequence>
<protein>
    <submittedName>
        <fullName evidence="2">Helix-hairpin-helix domain-containing protein</fullName>
    </submittedName>
</protein>
<keyword evidence="1" id="KW-1133">Transmembrane helix</keyword>
<dbReference type="InterPro" id="IPR051675">
    <property type="entry name" value="Endo/Exo/Phosphatase_dom_1"/>
</dbReference>
<name>A0A504IUT8_9FLAO</name>
<dbReference type="GO" id="GO:0015627">
    <property type="term" value="C:type II protein secretion system complex"/>
    <property type="evidence" value="ECO:0007669"/>
    <property type="project" value="TreeGrafter"/>
</dbReference>
<organism evidence="2 3">
    <name type="scientific">Aquimarina algicola</name>
    <dbReference type="NCBI Taxonomy" id="2589995"/>
    <lineage>
        <taxon>Bacteria</taxon>
        <taxon>Pseudomonadati</taxon>
        <taxon>Bacteroidota</taxon>
        <taxon>Flavobacteriia</taxon>
        <taxon>Flavobacteriales</taxon>
        <taxon>Flavobacteriaceae</taxon>
        <taxon>Aquimarina</taxon>
    </lineage>
</organism>